<protein>
    <recommendedName>
        <fullName evidence="3">Fe2OG dioxygenase domain-containing protein</fullName>
    </recommendedName>
</protein>
<dbReference type="RefSeq" id="WP_238344427.1">
    <property type="nucleotide sequence ID" value="NZ_JACAWY010000001.1"/>
</dbReference>
<dbReference type="Pfam" id="PF23169">
    <property type="entry name" value="HalD"/>
    <property type="match status" value="1"/>
</dbReference>
<name>A0ABU8PT01_9GAMM</name>
<comment type="caution">
    <text evidence="1">The sequence shown here is derived from an EMBL/GenBank/DDBJ whole genome shotgun (WGS) entry which is preliminary data.</text>
</comment>
<dbReference type="Proteomes" id="UP001362100">
    <property type="component" value="Unassembled WGS sequence"/>
</dbReference>
<dbReference type="EMBL" id="JBBGZW010000001">
    <property type="protein sequence ID" value="MEJ5045881.1"/>
    <property type="molecule type" value="Genomic_DNA"/>
</dbReference>
<evidence type="ECO:0008006" key="3">
    <source>
        <dbReference type="Google" id="ProtNLM"/>
    </source>
</evidence>
<dbReference type="InterPro" id="IPR056470">
    <property type="entry name" value="BesD/HalB-like"/>
</dbReference>
<reference evidence="1 2" key="1">
    <citation type="submission" date="2023-12" db="EMBL/GenBank/DDBJ databases">
        <title>Gut-associated functions are favored during microbiome assembly across C. elegans life.</title>
        <authorList>
            <person name="Zimmermann J."/>
        </authorList>
    </citation>
    <scope>NUCLEOTIDE SEQUENCE [LARGE SCALE GENOMIC DNA]</scope>
    <source>
        <strain evidence="1 2">BIGb0393</strain>
    </source>
</reference>
<evidence type="ECO:0000313" key="1">
    <source>
        <dbReference type="EMBL" id="MEJ5045881.1"/>
    </source>
</evidence>
<gene>
    <name evidence="1" type="ORF">WH298_11835</name>
</gene>
<proteinExistence type="predicted"/>
<sequence>MEDEARALLEKNALRREVIIKQSGSTPRAYDSVGRNAIREEGKYIPAFFDSQSVLKFLSRITGETLYRVPYEPEEFIINSQNKSGDTHGWHWDDYSYALVWVIDEPDVLSGARVEFIPHVPWKKENTREWIKKTLAEYPVISRHVARGQCYLLRARDALHRIAPLTQESRRTVIVFTYANDLDFKDTSLTHDSMEDIYPQDTAQ</sequence>
<organism evidence="1 2">
    <name type="scientific">Pantoea nemavictus</name>
    <dbReference type="NCBI Taxonomy" id="2726955"/>
    <lineage>
        <taxon>Bacteria</taxon>
        <taxon>Pseudomonadati</taxon>
        <taxon>Pseudomonadota</taxon>
        <taxon>Gammaproteobacteria</taxon>
        <taxon>Enterobacterales</taxon>
        <taxon>Erwiniaceae</taxon>
        <taxon>Pantoea</taxon>
    </lineage>
</organism>
<accession>A0ABU8PT01</accession>
<keyword evidence="2" id="KW-1185">Reference proteome</keyword>
<evidence type="ECO:0000313" key="2">
    <source>
        <dbReference type="Proteomes" id="UP001362100"/>
    </source>
</evidence>